<dbReference type="AlphaFoldDB" id="A0AAJ6YNF0"/>
<dbReference type="GO" id="GO:0005739">
    <property type="term" value="C:mitochondrion"/>
    <property type="evidence" value="ECO:0007669"/>
    <property type="project" value="TreeGrafter"/>
</dbReference>
<dbReference type="PANTHER" id="PTHR23151">
    <property type="entry name" value="DIHYDROLIPOAMIDE ACETYL/SUCCINYL-TRANSFERASE-RELATED"/>
    <property type="match status" value="1"/>
</dbReference>
<dbReference type="CDD" id="cd06849">
    <property type="entry name" value="lipoyl_domain"/>
    <property type="match status" value="1"/>
</dbReference>
<dbReference type="Gene3D" id="4.10.320.10">
    <property type="entry name" value="E3-binding domain"/>
    <property type="match status" value="1"/>
</dbReference>
<dbReference type="GO" id="GO:0016746">
    <property type="term" value="F:acyltransferase activity"/>
    <property type="evidence" value="ECO:0007669"/>
    <property type="project" value="UniProtKB-KW"/>
</dbReference>
<dbReference type="InterPro" id="IPR001078">
    <property type="entry name" value="2-oxoacid_DH_actylTfrase"/>
</dbReference>
<dbReference type="KEGG" id="csol:105364934"/>
<dbReference type="Pfam" id="PF00198">
    <property type="entry name" value="2-oxoacid_dh"/>
    <property type="match status" value="1"/>
</dbReference>
<feature type="domain" description="Lipoyl-binding" evidence="4">
    <location>
        <begin position="95"/>
        <end position="170"/>
    </location>
</feature>
<sequence length="541" mass="59560">MGEYLEIVCSARERPLLSLSYSHYFSHSFFARAYHYEILDISSSGIKNRNMSNMIKFGIRIFTTTHSKHVVPYILLPPRHQRSCFHTSWIFNVKGKELLMPSLSPTMETGTIVKWFKKEGELINPGDAIADIETDKAVMTLDFEDESILAKIIIGEGKKANVGEIIALTVEVDEDWKSVEYSQKDTAVSSESISKETTPSSTITVDKGFGASNIPLANEHEKPTDADKSSVDKTLGNKQVYGLAVKRLLEEYDINSGSIKGSGRPNRLLKEDVLAYIQSKSLQKVAPKAVAAKSTPISKMPSKAITLPIKPSTFIDIPISNIRAIIAKRLIESKTSIPHAYASIDINISKLEEIRKKFKASNNKISINDFIVKAVGHVLLECPEVNSLYKNGEVIRQTKVDVSIAVSTPTGLITPIVFNTATKTLDEISNDIKVLSRKAREGKLQPQEFQGGTFSISNLGMFGINNFSAIINPPQNAILAVGGSRAVFDLSTNRNLVMNVTLSYNRGAIDDKRAANFLQLLQALLQDPSVLVAGRTISDSK</sequence>
<dbReference type="Pfam" id="PF00364">
    <property type="entry name" value="Biotin_lipoyl"/>
    <property type="match status" value="1"/>
</dbReference>
<dbReference type="SUPFAM" id="SSF52777">
    <property type="entry name" value="CoA-dependent acyltransferases"/>
    <property type="match status" value="1"/>
</dbReference>
<proteinExistence type="inferred from homology"/>
<dbReference type="PROSITE" id="PS50968">
    <property type="entry name" value="BIOTINYL_LIPOYL"/>
    <property type="match status" value="1"/>
</dbReference>
<dbReference type="PANTHER" id="PTHR23151:SF90">
    <property type="entry name" value="DIHYDROLIPOYLLYSINE-RESIDUE ACETYLTRANSFERASE COMPONENT OF PYRUVATE DEHYDROGENASE COMPLEX, MITOCHONDRIAL-RELATED"/>
    <property type="match status" value="1"/>
</dbReference>
<accession>A0AAJ6YNF0</accession>
<dbReference type="Gene3D" id="3.30.559.10">
    <property type="entry name" value="Chloramphenicol acetyltransferase-like domain"/>
    <property type="match status" value="1"/>
</dbReference>
<dbReference type="EC" id="2.3.1.-" evidence="3"/>
<keyword evidence="6" id="KW-1185">Reference proteome</keyword>
<dbReference type="RefSeq" id="XP_011501273.1">
    <property type="nucleotide sequence ID" value="XM_011502971.1"/>
</dbReference>
<dbReference type="InterPro" id="IPR004167">
    <property type="entry name" value="PSBD"/>
</dbReference>
<dbReference type="GeneID" id="105364934"/>
<comment type="similarity">
    <text evidence="1 3">Belongs to the 2-oxoacid dehydrogenase family.</text>
</comment>
<evidence type="ECO:0000256" key="1">
    <source>
        <dbReference type="ARBA" id="ARBA00007317"/>
    </source>
</evidence>
<dbReference type="Gene3D" id="2.40.50.100">
    <property type="match status" value="1"/>
</dbReference>
<dbReference type="GO" id="GO:0045254">
    <property type="term" value="C:pyruvate dehydrogenase complex"/>
    <property type="evidence" value="ECO:0007669"/>
    <property type="project" value="InterPro"/>
</dbReference>
<name>A0AAJ6YNF0_9HYME</name>
<gene>
    <name evidence="7" type="primary">LOC105364934</name>
</gene>
<dbReference type="InterPro" id="IPR023213">
    <property type="entry name" value="CAT-like_dom_sf"/>
</dbReference>
<feature type="domain" description="Peripheral subunit-binding (PSBD)" evidence="5">
    <location>
        <begin position="240"/>
        <end position="277"/>
    </location>
</feature>
<organism evidence="6 7">
    <name type="scientific">Ceratosolen solmsi marchali</name>
    <dbReference type="NCBI Taxonomy" id="326594"/>
    <lineage>
        <taxon>Eukaryota</taxon>
        <taxon>Metazoa</taxon>
        <taxon>Ecdysozoa</taxon>
        <taxon>Arthropoda</taxon>
        <taxon>Hexapoda</taxon>
        <taxon>Insecta</taxon>
        <taxon>Pterygota</taxon>
        <taxon>Neoptera</taxon>
        <taxon>Endopterygota</taxon>
        <taxon>Hymenoptera</taxon>
        <taxon>Apocrita</taxon>
        <taxon>Proctotrupomorpha</taxon>
        <taxon>Chalcidoidea</taxon>
        <taxon>Agaonidae</taxon>
        <taxon>Agaoninae</taxon>
        <taxon>Ceratosolen</taxon>
    </lineage>
</organism>
<evidence type="ECO:0000259" key="4">
    <source>
        <dbReference type="PROSITE" id="PS50968"/>
    </source>
</evidence>
<dbReference type="GO" id="GO:0006086">
    <property type="term" value="P:pyruvate decarboxylation to acetyl-CoA"/>
    <property type="evidence" value="ECO:0007669"/>
    <property type="project" value="InterPro"/>
</dbReference>
<dbReference type="SUPFAM" id="SSF51230">
    <property type="entry name" value="Single hybrid motif"/>
    <property type="match status" value="1"/>
</dbReference>
<dbReference type="InterPro" id="IPR000089">
    <property type="entry name" value="Biotin_lipoyl"/>
</dbReference>
<keyword evidence="3" id="KW-0012">Acyltransferase</keyword>
<dbReference type="FunFam" id="2.40.50.100:FF:000010">
    <property type="entry name" value="Acetyltransferase component of pyruvate dehydrogenase complex"/>
    <property type="match status" value="1"/>
</dbReference>
<keyword evidence="3" id="KW-0808">Transferase</keyword>
<dbReference type="PROSITE" id="PS51826">
    <property type="entry name" value="PSBD"/>
    <property type="match status" value="1"/>
</dbReference>
<reference evidence="7" key="1">
    <citation type="submission" date="2025-08" db="UniProtKB">
        <authorList>
            <consortium name="RefSeq"/>
        </authorList>
    </citation>
    <scope>IDENTIFICATION</scope>
</reference>
<evidence type="ECO:0000313" key="6">
    <source>
        <dbReference type="Proteomes" id="UP000695007"/>
    </source>
</evidence>
<evidence type="ECO:0000313" key="7">
    <source>
        <dbReference type="RefSeq" id="XP_011501273.1"/>
    </source>
</evidence>
<comment type="cofactor">
    <cofactor evidence="3">
        <name>(R)-lipoate</name>
        <dbReference type="ChEBI" id="CHEBI:83088"/>
    </cofactor>
</comment>
<dbReference type="InterPro" id="IPR011053">
    <property type="entry name" value="Single_hybrid_motif"/>
</dbReference>
<dbReference type="InterPro" id="IPR036625">
    <property type="entry name" value="E3-bd_dom_sf"/>
</dbReference>
<evidence type="ECO:0000256" key="2">
    <source>
        <dbReference type="ARBA" id="ARBA00022823"/>
    </source>
</evidence>
<evidence type="ECO:0000256" key="3">
    <source>
        <dbReference type="RuleBase" id="RU003423"/>
    </source>
</evidence>
<dbReference type="InterPro" id="IPR045257">
    <property type="entry name" value="E2/Pdx1"/>
</dbReference>
<protein>
    <recommendedName>
        <fullName evidence="3">Dihydrolipoamide acetyltransferase component of pyruvate dehydrogenase complex</fullName>
        <ecNumber evidence="3">2.3.1.-</ecNumber>
    </recommendedName>
</protein>
<keyword evidence="2 3" id="KW-0450">Lipoyl</keyword>
<evidence type="ECO:0000259" key="5">
    <source>
        <dbReference type="PROSITE" id="PS51826"/>
    </source>
</evidence>
<dbReference type="Proteomes" id="UP000695007">
    <property type="component" value="Unplaced"/>
</dbReference>
<dbReference type="SUPFAM" id="SSF47005">
    <property type="entry name" value="Peripheral subunit-binding domain of 2-oxo acid dehydrogenase complex"/>
    <property type="match status" value="1"/>
</dbReference>